<sequence>MGKGLKFRSLAFASLMLFCLDSPVKAQQAEGGGSRAVVSRVQFIGPMIALDEVFREGVKRTARRVTGVEGCRAPCTPLRPGMRVTVVGHSHFRDTKEMDRAMRSQIRANLVRELLVEGGIPADRVWTIACGDAVAWAVNDERVEIVVEPENAQPTCG</sequence>
<dbReference type="AlphaFoldDB" id="A0A1I6TDF6"/>
<dbReference type="Gene3D" id="3.30.1330.60">
    <property type="entry name" value="OmpA-like domain"/>
    <property type="match status" value="1"/>
</dbReference>
<protein>
    <recommendedName>
        <fullName evidence="4">OmpA family protein</fullName>
    </recommendedName>
</protein>
<dbReference type="EMBL" id="FOZV01000009">
    <property type="protein sequence ID" value="SFS87067.1"/>
    <property type="molecule type" value="Genomic_DNA"/>
</dbReference>
<keyword evidence="3" id="KW-1185">Reference proteome</keyword>
<dbReference type="SUPFAM" id="SSF103088">
    <property type="entry name" value="OmpA-like"/>
    <property type="match status" value="1"/>
</dbReference>
<proteinExistence type="predicted"/>
<evidence type="ECO:0000313" key="2">
    <source>
        <dbReference type="EMBL" id="SFS87067.1"/>
    </source>
</evidence>
<gene>
    <name evidence="2" type="ORF">SAMN05192570_3138</name>
</gene>
<name>A0A1I6TDF6_9CAUL</name>
<keyword evidence="1" id="KW-0732">Signal</keyword>
<organism evidence="2 3">
    <name type="scientific">Brevundimonas viscosa</name>
    <dbReference type="NCBI Taxonomy" id="871741"/>
    <lineage>
        <taxon>Bacteria</taxon>
        <taxon>Pseudomonadati</taxon>
        <taxon>Pseudomonadota</taxon>
        <taxon>Alphaproteobacteria</taxon>
        <taxon>Caulobacterales</taxon>
        <taxon>Caulobacteraceae</taxon>
        <taxon>Brevundimonas</taxon>
    </lineage>
</organism>
<dbReference type="STRING" id="871741.SAMN05192570_3138"/>
<evidence type="ECO:0008006" key="4">
    <source>
        <dbReference type="Google" id="ProtNLM"/>
    </source>
</evidence>
<reference evidence="3" key="1">
    <citation type="submission" date="2016-10" db="EMBL/GenBank/DDBJ databases">
        <authorList>
            <person name="Varghese N."/>
            <person name="Submissions S."/>
        </authorList>
    </citation>
    <scope>NUCLEOTIDE SEQUENCE [LARGE SCALE GENOMIC DNA]</scope>
    <source>
        <strain evidence="3">CGMCC 1.10683</strain>
    </source>
</reference>
<evidence type="ECO:0000256" key="1">
    <source>
        <dbReference type="SAM" id="SignalP"/>
    </source>
</evidence>
<feature type="signal peptide" evidence="1">
    <location>
        <begin position="1"/>
        <end position="26"/>
    </location>
</feature>
<feature type="chain" id="PRO_5011516441" description="OmpA family protein" evidence="1">
    <location>
        <begin position="27"/>
        <end position="157"/>
    </location>
</feature>
<dbReference type="Proteomes" id="UP000198788">
    <property type="component" value="Unassembled WGS sequence"/>
</dbReference>
<evidence type="ECO:0000313" key="3">
    <source>
        <dbReference type="Proteomes" id="UP000198788"/>
    </source>
</evidence>
<dbReference type="InterPro" id="IPR036737">
    <property type="entry name" value="OmpA-like_sf"/>
</dbReference>
<accession>A0A1I6TDF6</accession>